<dbReference type="AlphaFoldDB" id="A0AAQ4F3J5"/>
<feature type="signal peptide" evidence="1">
    <location>
        <begin position="1"/>
        <end position="16"/>
    </location>
</feature>
<comment type="caution">
    <text evidence="2">The sequence shown here is derived from an EMBL/GenBank/DDBJ whole genome shotgun (WGS) entry which is preliminary data.</text>
</comment>
<evidence type="ECO:0000313" key="3">
    <source>
        <dbReference type="Proteomes" id="UP001321473"/>
    </source>
</evidence>
<accession>A0AAQ4F3J5</accession>
<evidence type="ECO:0008006" key="4">
    <source>
        <dbReference type="Google" id="ProtNLM"/>
    </source>
</evidence>
<proteinExistence type="predicted"/>
<protein>
    <recommendedName>
        <fullName evidence="4">Secreted metalloprotease</fullName>
    </recommendedName>
</protein>
<dbReference type="InterPro" id="IPR024079">
    <property type="entry name" value="MetalloPept_cat_dom_sf"/>
</dbReference>
<gene>
    <name evidence="2" type="ORF">V5799_016993</name>
</gene>
<name>A0AAQ4F3J5_AMBAM</name>
<keyword evidence="3" id="KW-1185">Reference proteome</keyword>
<feature type="chain" id="PRO_5042852795" description="Secreted metalloprotease" evidence="1">
    <location>
        <begin position="17"/>
        <end position="315"/>
    </location>
</feature>
<evidence type="ECO:0000313" key="2">
    <source>
        <dbReference type="EMBL" id="KAK8781666.1"/>
    </source>
</evidence>
<reference evidence="2 3" key="1">
    <citation type="journal article" date="2023" name="Arcadia Sci">
        <title>De novo assembly of a long-read Amblyomma americanum tick genome.</title>
        <authorList>
            <person name="Chou S."/>
            <person name="Poskanzer K.E."/>
            <person name="Rollins M."/>
            <person name="Thuy-Boun P.S."/>
        </authorList>
    </citation>
    <scope>NUCLEOTIDE SEQUENCE [LARGE SCALE GENOMIC DNA]</scope>
    <source>
        <strain evidence="2">F_SG_1</strain>
        <tissue evidence="2">Salivary glands</tissue>
    </source>
</reference>
<evidence type="ECO:0000256" key="1">
    <source>
        <dbReference type="SAM" id="SignalP"/>
    </source>
</evidence>
<keyword evidence="1" id="KW-0732">Signal</keyword>
<dbReference type="EMBL" id="JARKHS020007445">
    <property type="protein sequence ID" value="KAK8781666.1"/>
    <property type="molecule type" value="Genomic_DNA"/>
</dbReference>
<dbReference type="Gene3D" id="3.40.390.10">
    <property type="entry name" value="Collagenase (Catalytic Domain)"/>
    <property type="match status" value="1"/>
</dbReference>
<sequence>MLVLAAVLSLVSITSSVTLKEELVYPRLLQERSANGELLLRVSDDMTLRLRKSSVLASDLFFTTNADGKSEHTLEGILSPNLRIKPLLTEERTVGAPIVHKLYEIEEPKMDLRESAQPPAVAKELPEEYVSELHVVSCSSHEKQFATNEELIAYLAVLMNAVNIWYEGMEEPRLKLKVVGITRNSDGESEVKEEGYLMADRTLNQFSDYADKKIPGSPDAIYMITKHVPQKCLDETSQRDYMTRHKKLPGQMITEEEYCKILFKAQGTGMPVKEGILSPNLRIKPLLTEQRSFGAPIVHKLYEIEEPKKDLRESG</sequence>
<dbReference type="Proteomes" id="UP001321473">
    <property type="component" value="Unassembled WGS sequence"/>
</dbReference>
<dbReference type="GO" id="GO:0008237">
    <property type="term" value="F:metallopeptidase activity"/>
    <property type="evidence" value="ECO:0007669"/>
    <property type="project" value="InterPro"/>
</dbReference>
<organism evidence="2 3">
    <name type="scientific">Amblyomma americanum</name>
    <name type="common">Lone star tick</name>
    <dbReference type="NCBI Taxonomy" id="6943"/>
    <lineage>
        <taxon>Eukaryota</taxon>
        <taxon>Metazoa</taxon>
        <taxon>Ecdysozoa</taxon>
        <taxon>Arthropoda</taxon>
        <taxon>Chelicerata</taxon>
        <taxon>Arachnida</taxon>
        <taxon>Acari</taxon>
        <taxon>Parasitiformes</taxon>
        <taxon>Ixodida</taxon>
        <taxon>Ixodoidea</taxon>
        <taxon>Ixodidae</taxon>
        <taxon>Amblyomminae</taxon>
        <taxon>Amblyomma</taxon>
    </lineage>
</organism>